<organism evidence="1 2">
    <name type="scientific">Acinetobacter phage vB_AbaM_B09_Aci05</name>
    <dbReference type="NCBI Taxonomy" id="2315458"/>
    <lineage>
        <taxon>Viruses</taxon>
        <taxon>Duplodnaviria</taxon>
        <taxon>Heunggongvirae</taxon>
        <taxon>Uroviricota</taxon>
        <taxon>Caudoviricetes</taxon>
        <taxon>Saclayvirus</taxon>
        <taxon>Saclayvirus Aci05</taxon>
    </lineage>
</organism>
<sequence length="117" mass="13690">MESKTMSSYFNYSWVELQDLPTYTFFASCFEKTLTFKVTWIERIKRRAISVVGSDGTVYLQNTVISLNEPLDFNVNAINDGYNCSLILQKNPESSKEVDYYNWSKSMYLTVFRITED</sequence>
<protein>
    <submittedName>
        <fullName evidence="1">Uncharacterized protein</fullName>
    </submittedName>
</protein>
<reference evidence="1 2" key="1">
    <citation type="submission" date="2018-08" db="EMBL/GenBank/DDBJ databases">
        <title>Complete genome sequence of five Acinetobacter baumannii phages from Abidjan, Cote d'Ivoire.</title>
        <authorList>
            <person name="Essoh C."/>
            <person name="Vernadet J.-P."/>
            <person name="Vergnaud G."/>
            <person name="Resch G."/>
            <person name="Pourcel C."/>
        </authorList>
    </citation>
    <scope>NUCLEOTIDE SEQUENCE [LARGE SCALE GENOMIC DNA]</scope>
</reference>
<gene>
    <name evidence="1" type="ORF">Aci05_045</name>
</gene>
<accession>A0A386KDX6</accession>
<evidence type="ECO:0000313" key="1">
    <source>
        <dbReference type="EMBL" id="AYD82400.1"/>
    </source>
</evidence>
<keyword evidence="2" id="KW-1185">Reference proteome</keyword>
<proteinExistence type="predicted"/>
<dbReference type="EMBL" id="MH746814">
    <property type="protein sequence ID" value="AYD82400.1"/>
    <property type="molecule type" value="Genomic_DNA"/>
</dbReference>
<evidence type="ECO:0000313" key="2">
    <source>
        <dbReference type="Proteomes" id="UP000269940"/>
    </source>
</evidence>
<dbReference type="Proteomes" id="UP000269940">
    <property type="component" value="Segment"/>
</dbReference>
<name>A0A386KDX6_9CAUD</name>